<keyword evidence="4" id="KW-0249">Electron transport</keyword>
<evidence type="ECO:0000256" key="6">
    <source>
        <dbReference type="PROSITE-ProRule" id="PRU00433"/>
    </source>
</evidence>
<organism evidence="9 10">
    <name type="scientific">Helicobacter mehlei</name>
    <dbReference type="NCBI Taxonomy" id="2316080"/>
    <lineage>
        <taxon>Bacteria</taxon>
        <taxon>Pseudomonadati</taxon>
        <taxon>Campylobacterota</taxon>
        <taxon>Epsilonproteobacteria</taxon>
        <taxon>Campylobacterales</taxon>
        <taxon>Helicobacteraceae</taxon>
        <taxon>Helicobacter</taxon>
    </lineage>
</organism>
<accession>A0A553V1D0</accession>
<keyword evidence="7" id="KW-0472">Membrane</keyword>
<dbReference type="GO" id="GO:0009055">
    <property type="term" value="F:electron transfer activity"/>
    <property type="evidence" value="ECO:0007669"/>
    <property type="project" value="InterPro"/>
</dbReference>
<dbReference type="AlphaFoldDB" id="A0A553V1D0"/>
<dbReference type="PANTHER" id="PTHR37823">
    <property type="entry name" value="CYTOCHROME C-553-LIKE"/>
    <property type="match status" value="1"/>
</dbReference>
<evidence type="ECO:0000256" key="4">
    <source>
        <dbReference type="ARBA" id="ARBA00022982"/>
    </source>
</evidence>
<dbReference type="Gene3D" id="1.10.760.10">
    <property type="entry name" value="Cytochrome c-like domain"/>
    <property type="match status" value="2"/>
</dbReference>
<keyword evidence="7" id="KW-0812">Transmembrane</keyword>
<dbReference type="SUPFAM" id="SSF46626">
    <property type="entry name" value="Cytochrome c"/>
    <property type="match status" value="2"/>
</dbReference>
<reference evidence="9" key="2">
    <citation type="submission" date="2019-07" db="EMBL/GenBank/DDBJ databases">
        <authorList>
            <person name="Papic B."/>
        </authorList>
    </citation>
    <scope>NUCLEOTIDE SEQUENCE [LARGE SCALE GENOMIC DNA]</scope>
    <source>
        <strain evidence="9">L8b</strain>
    </source>
</reference>
<protein>
    <submittedName>
        <fullName evidence="9">Cytochrome c1</fullName>
    </submittedName>
</protein>
<evidence type="ECO:0000313" key="10">
    <source>
        <dbReference type="Proteomes" id="UP000319322"/>
    </source>
</evidence>
<feature type="domain" description="Cytochrome c" evidence="8">
    <location>
        <begin position="155"/>
        <end position="248"/>
    </location>
</feature>
<keyword evidence="5 6" id="KW-0408">Iron</keyword>
<dbReference type="PIRSF" id="PIRSF019225">
    <property type="entry name" value="Ubol_Cyt_c_Rdtase_Cyt_c_su_prd"/>
    <property type="match status" value="1"/>
</dbReference>
<dbReference type="Gene3D" id="1.20.5.100">
    <property type="entry name" value="Cytochrome c1, transmembrane anchor, C-terminal"/>
    <property type="match status" value="1"/>
</dbReference>
<dbReference type="GO" id="GO:0020037">
    <property type="term" value="F:heme binding"/>
    <property type="evidence" value="ECO:0007669"/>
    <property type="project" value="InterPro"/>
</dbReference>
<sequence length="285" mass="31732">MKELKILAILIVVIGVLYWGVEPYAHSIMEPKVAPADFSFKDLKPIDLSKGDASKGKDLVAQNCVACHGIENQKIPAPMDVASAGASFGVVPPDLSHVGSVLDPQFIAHFIKDPTQATKLTHKYKDANPYPMPAFAQFSNQDLADIVAYLVSIAPKKLDDKEVFAQACQRCHNIEYDKIYALTDAKDLHRYLGSNAPDLSMMIRSMGHEKLEVFLNDPQKILPGTAMPRVGLTKVAQEQIIHYLEKTGDSKKSQRDALGIKIMIFFAVLAFLAYLWKQKVWREVH</sequence>
<evidence type="ECO:0000256" key="5">
    <source>
        <dbReference type="ARBA" id="ARBA00023004"/>
    </source>
</evidence>
<dbReference type="InterPro" id="IPR036909">
    <property type="entry name" value="Cyt_c-like_dom_sf"/>
</dbReference>
<keyword evidence="2 6" id="KW-0349">Heme</keyword>
<proteinExistence type="predicted"/>
<dbReference type="OrthoDB" id="5351961at2"/>
<dbReference type="GO" id="GO:0046872">
    <property type="term" value="F:metal ion binding"/>
    <property type="evidence" value="ECO:0007669"/>
    <property type="project" value="UniProtKB-KW"/>
</dbReference>
<keyword evidence="3 6" id="KW-0479">Metal-binding</keyword>
<evidence type="ECO:0000256" key="7">
    <source>
        <dbReference type="SAM" id="Phobius"/>
    </source>
</evidence>
<evidence type="ECO:0000313" key="9">
    <source>
        <dbReference type="EMBL" id="TSA86245.1"/>
    </source>
</evidence>
<dbReference type="PANTHER" id="PTHR37823:SF1">
    <property type="entry name" value="CYTOCHROME C-553-LIKE"/>
    <property type="match status" value="1"/>
</dbReference>
<keyword evidence="1" id="KW-0813">Transport</keyword>
<feature type="transmembrane region" description="Helical" evidence="7">
    <location>
        <begin position="258"/>
        <end position="276"/>
    </location>
</feature>
<dbReference type="RefSeq" id="WP_120948550.1">
    <property type="nucleotide sequence ID" value="NZ_QXQP01000014.1"/>
</dbReference>
<dbReference type="Proteomes" id="UP000319322">
    <property type="component" value="Unassembled WGS sequence"/>
</dbReference>
<evidence type="ECO:0000256" key="2">
    <source>
        <dbReference type="ARBA" id="ARBA00022617"/>
    </source>
</evidence>
<evidence type="ECO:0000256" key="3">
    <source>
        <dbReference type="ARBA" id="ARBA00022723"/>
    </source>
</evidence>
<dbReference type="InterPro" id="IPR009056">
    <property type="entry name" value="Cyt_c-like_dom"/>
</dbReference>
<feature type="transmembrane region" description="Helical" evidence="7">
    <location>
        <begin position="6"/>
        <end position="25"/>
    </location>
</feature>
<evidence type="ECO:0000259" key="8">
    <source>
        <dbReference type="PROSITE" id="PS51007"/>
    </source>
</evidence>
<dbReference type="InterPro" id="IPR021195">
    <property type="entry name" value="Ubol_Cyt_c_Rdtase_Cyt_c_su_prd"/>
</dbReference>
<dbReference type="EMBL" id="VKGC01000003">
    <property type="protein sequence ID" value="TSA86245.1"/>
    <property type="molecule type" value="Genomic_DNA"/>
</dbReference>
<dbReference type="PROSITE" id="PS51007">
    <property type="entry name" value="CYTC"/>
    <property type="match status" value="2"/>
</dbReference>
<evidence type="ECO:0000256" key="1">
    <source>
        <dbReference type="ARBA" id="ARBA00022448"/>
    </source>
</evidence>
<dbReference type="Pfam" id="PF00034">
    <property type="entry name" value="Cytochrom_C"/>
    <property type="match status" value="1"/>
</dbReference>
<comment type="caution">
    <text evidence="9">The sequence shown here is derived from an EMBL/GenBank/DDBJ whole genome shotgun (WGS) entry which is preliminary data.</text>
</comment>
<dbReference type="InterPro" id="IPR051811">
    <property type="entry name" value="Cytochrome_c550/c551-like"/>
</dbReference>
<feature type="domain" description="Cytochrome c" evidence="8">
    <location>
        <begin position="51"/>
        <end position="154"/>
    </location>
</feature>
<keyword evidence="7" id="KW-1133">Transmembrane helix</keyword>
<keyword evidence="10" id="KW-1185">Reference proteome</keyword>
<gene>
    <name evidence="9" type="ORF">FNE76_01830</name>
</gene>
<name>A0A553V1D0_9HELI</name>
<reference evidence="9" key="1">
    <citation type="submission" date="2019-07" db="EMBL/GenBank/DDBJ databases">
        <title>Helicobacter labacensis sp. nov., Helicobacter mehlei sp. nov. and Helicobacter vulpis sp. nov., isolated from gastric mucosa of red fox (Vulpis vulpis).</title>
        <authorList>
            <person name="Kusar D."/>
            <person name="Gruntar I."/>
            <person name="Pate M."/>
            <person name="Zajc U."/>
            <person name="Ocepek M."/>
        </authorList>
    </citation>
    <scope>NUCLEOTIDE SEQUENCE [LARGE SCALE GENOMIC DNA]</scope>
    <source>
        <strain evidence="9">L8b</strain>
    </source>
</reference>